<comment type="caution">
    <text evidence="2">The sequence shown here is derived from an EMBL/GenBank/DDBJ whole genome shotgun (WGS) entry which is preliminary data.</text>
</comment>
<dbReference type="EMBL" id="JAIWYP010000009">
    <property type="protein sequence ID" value="KAH3779122.1"/>
    <property type="molecule type" value="Genomic_DNA"/>
</dbReference>
<evidence type="ECO:0000313" key="3">
    <source>
        <dbReference type="Proteomes" id="UP000828390"/>
    </source>
</evidence>
<feature type="compositionally biased region" description="Polar residues" evidence="1">
    <location>
        <begin position="76"/>
        <end position="92"/>
    </location>
</feature>
<evidence type="ECO:0000256" key="1">
    <source>
        <dbReference type="SAM" id="MobiDB-lite"/>
    </source>
</evidence>
<reference evidence="2" key="2">
    <citation type="submission" date="2020-11" db="EMBL/GenBank/DDBJ databases">
        <authorList>
            <person name="McCartney M.A."/>
            <person name="Auch B."/>
            <person name="Kono T."/>
            <person name="Mallez S."/>
            <person name="Becker A."/>
            <person name="Gohl D.M."/>
            <person name="Silverstein K.A.T."/>
            <person name="Koren S."/>
            <person name="Bechman K.B."/>
            <person name="Herman A."/>
            <person name="Abrahante J.E."/>
            <person name="Garbe J."/>
        </authorList>
    </citation>
    <scope>NUCLEOTIDE SEQUENCE</scope>
    <source>
        <strain evidence="2">Duluth1</strain>
        <tissue evidence="2">Whole animal</tissue>
    </source>
</reference>
<sequence>MPLVVGHSQIKYLSDYLWKGSYSVFLYTSIRKTSYEQRASVRAKPPKQPASMRSTWYACPTSIRKTSDEQRASAHARSNQRPASMRFTRNLNTKPTPTSTTTARETRHKQHAFPHIHLEIDEIVRWIEDATQVPDSRNRQSGGGGTAVVHSNQKELLSAKSVEDIIGACVA</sequence>
<dbReference type="Proteomes" id="UP000828390">
    <property type="component" value="Unassembled WGS sequence"/>
</dbReference>
<feature type="compositionally biased region" description="Low complexity" evidence="1">
    <location>
        <begin position="93"/>
        <end position="102"/>
    </location>
</feature>
<organism evidence="2 3">
    <name type="scientific">Dreissena polymorpha</name>
    <name type="common">Zebra mussel</name>
    <name type="synonym">Mytilus polymorpha</name>
    <dbReference type="NCBI Taxonomy" id="45954"/>
    <lineage>
        <taxon>Eukaryota</taxon>
        <taxon>Metazoa</taxon>
        <taxon>Spiralia</taxon>
        <taxon>Lophotrochozoa</taxon>
        <taxon>Mollusca</taxon>
        <taxon>Bivalvia</taxon>
        <taxon>Autobranchia</taxon>
        <taxon>Heteroconchia</taxon>
        <taxon>Euheterodonta</taxon>
        <taxon>Imparidentia</taxon>
        <taxon>Neoheterodontei</taxon>
        <taxon>Myida</taxon>
        <taxon>Dreissenoidea</taxon>
        <taxon>Dreissenidae</taxon>
        <taxon>Dreissena</taxon>
    </lineage>
</organism>
<proteinExistence type="predicted"/>
<feature type="region of interest" description="Disordered" evidence="1">
    <location>
        <begin position="64"/>
        <end position="109"/>
    </location>
</feature>
<dbReference type="AlphaFoldDB" id="A0A9D4INE1"/>
<gene>
    <name evidence="2" type="ORF">DPMN_180601</name>
</gene>
<protein>
    <submittedName>
        <fullName evidence="2">Uncharacterized protein</fullName>
    </submittedName>
</protein>
<evidence type="ECO:0000313" key="2">
    <source>
        <dbReference type="EMBL" id="KAH3779122.1"/>
    </source>
</evidence>
<name>A0A9D4INE1_DREPO</name>
<keyword evidence="3" id="KW-1185">Reference proteome</keyword>
<accession>A0A9D4INE1</accession>
<reference evidence="2" key="1">
    <citation type="journal article" date="2019" name="bioRxiv">
        <title>The Genome of the Zebra Mussel, Dreissena polymorpha: A Resource for Invasive Species Research.</title>
        <authorList>
            <person name="McCartney M.A."/>
            <person name="Auch B."/>
            <person name="Kono T."/>
            <person name="Mallez S."/>
            <person name="Zhang Y."/>
            <person name="Obille A."/>
            <person name="Becker A."/>
            <person name="Abrahante J.E."/>
            <person name="Garbe J."/>
            <person name="Badalamenti J.P."/>
            <person name="Herman A."/>
            <person name="Mangelson H."/>
            <person name="Liachko I."/>
            <person name="Sullivan S."/>
            <person name="Sone E.D."/>
            <person name="Koren S."/>
            <person name="Silverstein K.A.T."/>
            <person name="Beckman K.B."/>
            <person name="Gohl D.M."/>
        </authorList>
    </citation>
    <scope>NUCLEOTIDE SEQUENCE</scope>
    <source>
        <strain evidence="2">Duluth1</strain>
        <tissue evidence="2">Whole animal</tissue>
    </source>
</reference>